<keyword evidence="8" id="KW-0732">Signal</keyword>
<evidence type="ECO:0000256" key="1">
    <source>
        <dbReference type="ARBA" id="ARBA00004435"/>
    </source>
</evidence>
<dbReference type="SMART" id="SM00406">
    <property type="entry name" value="IGv"/>
    <property type="match status" value="1"/>
</dbReference>
<dbReference type="GO" id="GO:0016323">
    <property type="term" value="C:basolateral plasma membrane"/>
    <property type="evidence" value="ECO:0007669"/>
    <property type="project" value="UniProtKB-SubCell"/>
</dbReference>
<feature type="region of interest" description="Disordered" evidence="6">
    <location>
        <begin position="342"/>
        <end position="366"/>
    </location>
</feature>
<protein>
    <recommendedName>
        <fullName evidence="9">Ig-like domain-containing protein</fullName>
    </recommendedName>
</protein>
<proteinExistence type="predicted"/>
<dbReference type="Pfam" id="PF07686">
    <property type="entry name" value="V-set"/>
    <property type="match status" value="1"/>
</dbReference>
<dbReference type="InterPro" id="IPR003598">
    <property type="entry name" value="Ig_sub2"/>
</dbReference>
<dbReference type="InterPro" id="IPR007110">
    <property type="entry name" value="Ig-like_dom"/>
</dbReference>
<comment type="subcellular location">
    <subcellularLocation>
        <location evidence="5">Basolateral cell membrane</location>
        <topology evidence="5">Single-pass type I membrane protein</topology>
    </subcellularLocation>
    <subcellularLocation>
        <location evidence="2">Cell junction</location>
        <location evidence="2">Adherens junction</location>
    </subcellularLocation>
    <subcellularLocation>
        <location evidence="1">Cell junction</location>
        <location evidence="1">Tight junction</location>
    </subcellularLocation>
</comment>
<dbReference type="GO" id="GO:0005923">
    <property type="term" value="C:bicellular tight junction"/>
    <property type="evidence" value="ECO:0007669"/>
    <property type="project" value="UniProtKB-SubCell"/>
</dbReference>
<comment type="caution">
    <text evidence="10">The sequence shown here is derived from an EMBL/GenBank/DDBJ whole genome shotgun (WGS) entry which is preliminary data.</text>
</comment>
<keyword evidence="7" id="KW-0812">Transmembrane</keyword>
<evidence type="ECO:0000256" key="6">
    <source>
        <dbReference type="SAM" id="MobiDB-lite"/>
    </source>
</evidence>
<gene>
    <name evidence="10" type="ORF">CesoFtcFv8_003897</name>
</gene>
<dbReference type="InterPro" id="IPR052307">
    <property type="entry name" value="EJ_Adhesion_Regulator"/>
</dbReference>
<keyword evidence="7" id="KW-0472">Membrane</keyword>
<evidence type="ECO:0000259" key="9">
    <source>
        <dbReference type="PROSITE" id="PS50835"/>
    </source>
</evidence>
<dbReference type="Pfam" id="PF13927">
    <property type="entry name" value="Ig_3"/>
    <property type="match status" value="1"/>
</dbReference>
<evidence type="ECO:0000256" key="4">
    <source>
        <dbReference type="ARBA" id="ARBA00022949"/>
    </source>
</evidence>
<dbReference type="PANTHER" id="PTHR44468:SF2">
    <property type="entry name" value="V-SET AND IMMUNOGLOBULIN DOMAIN CONTAINING 8B ISOFORM X1"/>
    <property type="match status" value="1"/>
</dbReference>
<evidence type="ECO:0000256" key="3">
    <source>
        <dbReference type="ARBA" id="ARBA00022427"/>
    </source>
</evidence>
<dbReference type="PANTHER" id="PTHR44468">
    <property type="entry name" value="COXSACKIEVIRUS AND ADENOVIRUS RECEPTOR-RELATED"/>
    <property type="match status" value="1"/>
</dbReference>
<dbReference type="Proteomes" id="UP001335648">
    <property type="component" value="Unassembled WGS sequence"/>
</dbReference>
<evidence type="ECO:0000313" key="10">
    <source>
        <dbReference type="EMBL" id="KAK5910021.1"/>
    </source>
</evidence>
<sequence>MLLSGLLWKLFSQVQGLKLAVLFLLTIRLETDVTEAMQVTSSGPQTIQKALGETVTLGCTYTLGPEDTGELDIEWSNVSPDMTQKDQLLLSYTGGLTMRYGDPSVNKRLKFIVDPKQGDASVSLSNVVLKDTATYQCKVKKAPSVDMRKVTLNVMVPPTSPKCWVEGPEEKGGPVSLRCKSHQGSIPLSYTWRRESGGAIPADAIQNLESGELLIKNHTDSNIGTYVCDVKNAVGKGECKYALHAYNPTNKVGIIVGAVIGALLLLLLLLLLIWLLVCCCNKRRYEKEVENEIREDAPAPESRPTSRNSSRHSSLRSVMVYRTHPGVQYSDVRKQLPSVSESAHGGIYTGESNGRSQPNTAGGQASLNYDNRFGYAV</sequence>
<feature type="transmembrane region" description="Helical" evidence="7">
    <location>
        <begin position="252"/>
        <end position="277"/>
    </location>
</feature>
<accession>A0AAN8CTL2</accession>
<reference evidence="10 11" key="1">
    <citation type="journal article" date="2023" name="Mol. Biol. Evol.">
        <title>Genomics of Secondarily Temperate Adaptation in the Only Non-Antarctic Icefish.</title>
        <authorList>
            <person name="Rivera-Colon A.G."/>
            <person name="Rayamajhi N."/>
            <person name="Minhas B.F."/>
            <person name="Madrigal G."/>
            <person name="Bilyk K.T."/>
            <person name="Yoon V."/>
            <person name="Hune M."/>
            <person name="Gregory S."/>
            <person name="Cheng C.H.C."/>
            <person name="Catchen J.M."/>
        </authorList>
    </citation>
    <scope>NUCLEOTIDE SEQUENCE [LARGE SCALE GENOMIC DNA]</scope>
    <source>
        <strain evidence="10">JC2023a</strain>
    </source>
</reference>
<keyword evidence="11" id="KW-1185">Reference proteome</keyword>
<dbReference type="InterPro" id="IPR036179">
    <property type="entry name" value="Ig-like_dom_sf"/>
</dbReference>
<keyword evidence="3" id="KW-0796">Tight junction</keyword>
<organism evidence="10 11">
    <name type="scientific">Champsocephalus esox</name>
    <name type="common">pike icefish</name>
    <dbReference type="NCBI Taxonomy" id="159716"/>
    <lineage>
        <taxon>Eukaryota</taxon>
        <taxon>Metazoa</taxon>
        <taxon>Chordata</taxon>
        <taxon>Craniata</taxon>
        <taxon>Vertebrata</taxon>
        <taxon>Euteleostomi</taxon>
        <taxon>Actinopterygii</taxon>
        <taxon>Neopterygii</taxon>
        <taxon>Teleostei</taxon>
        <taxon>Neoteleostei</taxon>
        <taxon>Acanthomorphata</taxon>
        <taxon>Eupercaria</taxon>
        <taxon>Perciformes</taxon>
        <taxon>Notothenioidei</taxon>
        <taxon>Channichthyidae</taxon>
        <taxon>Champsocephalus</taxon>
    </lineage>
</organism>
<dbReference type="PROSITE" id="PS50835">
    <property type="entry name" value="IG_LIKE"/>
    <property type="match status" value="2"/>
</dbReference>
<evidence type="ECO:0000256" key="2">
    <source>
        <dbReference type="ARBA" id="ARBA00004536"/>
    </source>
</evidence>
<dbReference type="InterPro" id="IPR013106">
    <property type="entry name" value="Ig_V-set"/>
</dbReference>
<dbReference type="Gene3D" id="2.60.40.10">
    <property type="entry name" value="Immunoglobulins"/>
    <property type="match status" value="2"/>
</dbReference>
<feature type="chain" id="PRO_5043044041" description="Ig-like domain-containing protein" evidence="8">
    <location>
        <begin position="17"/>
        <end position="377"/>
    </location>
</feature>
<dbReference type="InterPro" id="IPR003599">
    <property type="entry name" value="Ig_sub"/>
</dbReference>
<evidence type="ECO:0000256" key="7">
    <source>
        <dbReference type="SAM" id="Phobius"/>
    </source>
</evidence>
<feature type="domain" description="Ig-like" evidence="9">
    <location>
        <begin position="157"/>
        <end position="232"/>
    </location>
</feature>
<dbReference type="AlphaFoldDB" id="A0AAN8CTL2"/>
<keyword evidence="7" id="KW-1133">Transmembrane helix</keyword>
<dbReference type="SMART" id="SM00409">
    <property type="entry name" value="IG"/>
    <property type="match status" value="2"/>
</dbReference>
<name>A0AAN8CTL2_9TELE</name>
<dbReference type="GO" id="GO:0005912">
    <property type="term" value="C:adherens junction"/>
    <property type="evidence" value="ECO:0007669"/>
    <property type="project" value="UniProtKB-SubCell"/>
</dbReference>
<dbReference type="SMART" id="SM00408">
    <property type="entry name" value="IGc2"/>
    <property type="match status" value="2"/>
</dbReference>
<feature type="domain" description="Ig-like" evidence="9">
    <location>
        <begin position="52"/>
        <end position="153"/>
    </location>
</feature>
<dbReference type="InterPro" id="IPR013783">
    <property type="entry name" value="Ig-like_fold"/>
</dbReference>
<feature type="signal peptide" evidence="8">
    <location>
        <begin position="1"/>
        <end position="16"/>
    </location>
</feature>
<dbReference type="SUPFAM" id="SSF48726">
    <property type="entry name" value="Immunoglobulin"/>
    <property type="match status" value="2"/>
</dbReference>
<evidence type="ECO:0000256" key="5">
    <source>
        <dbReference type="ARBA" id="ARBA00023768"/>
    </source>
</evidence>
<dbReference type="EMBL" id="JAULUE010002048">
    <property type="protein sequence ID" value="KAK5910021.1"/>
    <property type="molecule type" value="Genomic_DNA"/>
</dbReference>
<evidence type="ECO:0000256" key="8">
    <source>
        <dbReference type="SAM" id="SignalP"/>
    </source>
</evidence>
<feature type="region of interest" description="Disordered" evidence="6">
    <location>
        <begin position="290"/>
        <end position="315"/>
    </location>
</feature>
<feature type="compositionally biased region" description="Polar residues" evidence="6">
    <location>
        <begin position="350"/>
        <end position="366"/>
    </location>
</feature>
<keyword evidence="4" id="KW-0965">Cell junction</keyword>
<evidence type="ECO:0000313" key="11">
    <source>
        <dbReference type="Proteomes" id="UP001335648"/>
    </source>
</evidence>